<evidence type="ECO:0008006" key="3">
    <source>
        <dbReference type="Google" id="ProtNLM"/>
    </source>
</evidence>
<dbReference type="AlphaFoldDB" id="A0A7V8FWA2"/>
<protein>
    <recommendedName>
        <fullName evidence="3">HK97 gp10 family phage protein</fullName>
    </recommendedName>
</protein>
<dbReference type="Proteomes" id="UP000462435">
    <property type="component" value="Unassembled WGS sequence"/>
</dbReference>
<sequence>MSAMWSEGEDELAALFDSLAEDVSGDVLRSAANAGAGVIKAEVIMRAPRVRGVLADNIYQKHIPELSTVTSQTYHVSWRKKSRAGESPYYGAWVEYGHWYVPPKPDGITWKRHRVATKAIYVPAHPFLRPAYEAKKGAALAAMQSKLKENVAAILEKHR</sequence>
<dbReference type="NCBIfam" id="TIGR01725">
    <property type="entry name" value="phge_HK97_gp10"/>
    <property type="match status" value="1"/>
</dbReference>
<dbReference type="Pfam" id="PF04883">
    <property type="entry name" value="HK97-gp10_like"/>
    <property type="match status" value="1"/>
</dbReference>
<dbReference type="InterPro" id="IPR010064">
    <property type="entry name" value="HK97-gp10_tail"/>
</dbReference>
<name>A0A7V8FWA2_9BURK</name>
<comment type="caution">
    <text evidence="1">The sequence shown here is derived from an EMBL/GenBank/DDBJ whole genome shotgun (WGS) entry which is preliminary data.</text>
</comment>
<proteinExistence type="predicted"/>
<evidence type="ECO:0000313" key="2">
    <source>
        <dbReference type="Proteomes" id="UP000462435"/>
    </source>
</evidence>
<gene>
    <name evidence="1" type="ORF">GAK35_02379</name>
</gene>
<reference evidence="2" key="1">
    <citation type="journal article" date="2020" name="MBio">
        <title>Horizontal gene transfer to a defensive symbiont with a reduced genome amongst a multipartite beetle microbiome.</title>
        <authorList>
            <person name="Waterworth S.C."/>
            <person name="Florez L.V."/>
            <person name="Rees E.R."/>
            <person name="Hertweck C."/>
            <person name="Kaltenpoth M."/>
            <person name="Kwan J.C."/>
        </authorList>
    </citation>
    <scope>NUCLEOTIDE SEQUENCE [LARGE SCALE GENOMIC DNA]</scope>
</reference>
<accession>A0A7V8FWA2</accession>
<evidence type="ECO:0000313" key="1">
    <source>
        <dbReference type="EMBL" id="KAF1043059.1"/>
    </source>
</evidence>
<organism evidence="1 2">
    <name type="scientific">Herbaspirillum frisingense</name>
    <dbReference type="NCBI Taxonomy" id="92645"/>
    <lineage>
        <taxon>Bacteria</taxon>
        <taxon>Pseudomonadati</taxon>
        <taxon>Pseudomonadota</taxon>
        <taxon>Betaproteobacteria</taxon>
        <taxon>Burkholderiales</taxon>
        <taxon>Oxalobacteraceae</taxon>
        <taxon>Herbaspirillum</taxon>
    </lineage>
</organism>
<dbReference type="EMBL" id="WNDX01000067">
    <property type="protein sequence ID" value="KAF1043059.1"/>
    <property type="molecule type" value="Genomic_DNA"/>
</dbReference>